<dbReference type="AlphaFoldDB" id="A0A7C9TJE9"/>
<comment type="caution">
    <text evidence="1">The sequence shown here is derived from an EMBL/GenBank/DDBJ whole genome shotgun (WGS) entry which is preliminary data.</text>
</comment>
<dbReference type="Proteomes" id="UP000484255">
    <property type="component" value="Unassembled WGS sequence"/>
</dbReference>
<dbReference type="EMBL" id="JAAGOH010000001">
    <property type="protein sequence ID" value="NDY89606.1"/>
    <property type="molecule type" value="Genomic_DNA"/>
</dbReference>
<reference evidence="1 2" key="1">
    <citation type="submission" date="2020-02" db="EMBL/GenBank/DDBJ databases">
        <title>Ideonella bacterium strain TBM-1.</title>
        <authorList>
            <person name="Chen W.-M."/>
        </authorList>
    </citation>
    <scope>NUCLEOTIDE SEQUENCE [LARGE SCALE GENOMIC DNA]</scope>
    <source>
        <strain evidence="1 2">TBM-1</strain>
    </source>
</reference>
<evidence type="ECO:0000313" key="1">
    <source>
        <dbReference type="EMBL" id="NDY89606.1"/>
    </source>
</evidence>
<proteinExistence type="predicted"/>
<accession>A0A7C9TJE9</accession>
<evidence type="ECO:0000313" key="2">
    <source>
        <dbReference type="Proteomes" id="UP000484255"/>
    </source>
</evidence>
<protein>
    <recommendedName>
        <fullName evidence="3">NarX-like N-terminal domain-containing protein</fullName>
    </recommendedName>
</protein>
<keyword evidence="2" id="KW-1185">Reference proteome</keyword>
<dbReference type="RefSeq" id="WP_163455473.1">
    <property type="nucleotide sequence ID" value="NZ_JAAGOH010000001.1"/>
</dbReference>
<sequence>MRDFKPSFLATVSGARPRPVRGATSGPHLKGWRQALLALACAVAASAAPAAAQSSAALMSAAELRVAVERLAKLQFERVAGADAERAAGELLRERSRAEAAISSLTADASLSARRKGQLARVGDGAFSLLALAGKPLGQLSPRDLEECYQSSEALAAQLSFVNTGLSNEFVDTGTASTVDLLTRAAAMVLRVGKLNFAAARGQRTEALRVDARQTLVEFRSALESVSGLSQRSPAMQEELELVRHQWILFSAALGEDGLAKDGQRLPQIATTTDRIAQSLMVLARRVVAQHEATKGGVRRA</sequence>
<gene>
    <name evidence="1" type="ORF">G3A44_00190</name>
</gene>
<name>A0A7C9TJE9_9BURK</name>
<organism evidence="1 2">
    <name type="scientific">Ideonella livida</name>
    <dbReference type="NCBI Taxonomy" id="2707176"/>
    <lineage>
        <taxon>Bacteria</taxon>
        <taxon>Pseudomonadati</taxon>
        <taxon>Pseudomonadota</taxon>
        <taxon>Betaproteobacteria</taxon>
        <taxon>Burkholderiales</taxon>
        <taxon>Sphaerotilaceae</taxon>
        <taxon>Ideonella</taxon>
    </lineage>
</organism>
<evidence type="ECO:0008006" key="3">
    <source>
        <dbReference type="Google" id="ProtNLM"/>
    </source>
</evidence>